<protein>
    <recommendedName>
        <fullName evidence="4">GTP-binding protein</fullName>
    </recommendedName>
</protein>
<evidence type="ECO:0008006" key="4">
    <source>
        <dbReference type="Google" id="ProtNLM"/>
    </source>
</evidence>
<dbReference type="SUPFAM" id="SSF52540">
    <property type="entry name" value="P-loop containing nucleoside triphosphate hydrolases"/>
    <property type="match status" value="1"/>
</dbReference>
<dbReference type="GO" id="GO:0005525">
    <property type="term" value="F:GTP binding"/>
    <property type="evidence" value="ECO:0007669"/>
    <property type="project" value="UniProtKB-KW"/>
</dbReference>
<comment type="caution">
    <text evidence="3">The sequence shown here is derived from an EMBL/GenBank/DDBJ whole genome shotgun (WGS) entry which is preliminary data.</text>
</comment>
<dbReference type="InterPro" id="IPR001806">
    <property type="entry name" value="Small_GTPase"/>
</dbReference>
<accession>A0A0F9G5Y9</accession>
<dbReference type="Gene3D" id="3.40.50.300">
    <property type="entry name" value="P-loop containing nucleotide triphosphate hydrolases"/>
    <property type="match status" value="1"/>
</dbReference>
<dbReference type="PROSITE" id="PS51421">
    <property type="entry name" value="RAS"/>
    <property type="match status" value="1"/>
</dbReference>
<dbReference type="AlphaFoldDB" id="A0A0F9G5Y9"/>
<dbReference type="EMBL" id="LAZR01021286">
    <property type="protein sequence ID" value="KKL85846.1"/>
    <property type="molecule type" value="Genomic_DNA"/>
</dbReference>
<evidence type="ECO:0000313" key="3">
    <source>
        <dbReference type="EMBL" id="KKL85846.1"/>
    </source>
</evidence>
<dbReference type="GO" id="GO:0003924">
    <property type="term" value="F:GTPase activity"/>
    <property type="evidence" value="ECO:0007669"/>
    <property type="project" value="InterPro"/>
</dbReference>
<evidence type="ECO:0000256" key="2">
    <source>
        <dbReference type="ARBA" id="ARBA00023134"/>
    </source>
</evidence>
<keyword evidence="2" id="KW-0342">GTP-binding</keyword>
<dbReference type="InterPro" id="IPR027417">
    <property type="entry name" value="P-loop_NTPase"/>
</dbReference>
<dbReference type="PROSITE" id="PS51419">
    <property type="entry name" value="RAB"/>
    <property type="match status" value="1"/>
</dbReference>
<dbReference type="NCBIfam" id="TIGR00231">
    <property type="entry name" value="small_GTP"/>
    <property type="match status" value="1"/>
</dbReference>
<dbReference type="PANTHER" id="PTHR47977">
    <property type="entry name" value="RAS-RELATED PROTEIN RAB"/>
    <property type="match status" value="1"/>
</dbReference>
<gene>
    <name evidence="3" type="ORF">LCGC14_1950660</name>
</gene>
<dbReference type="SMART" id="SM00173">
    <property type="entry name" value="RAS"/>
    <property type="match status" value="1"/>
</dbReference>
<organism evidence="3">
    <name type="scientific">marine sediment metagenome</name>
    <dbReference type="NCBI Taxonomy" id="412755"/>
    <lineage>
        <taxon>unclassified sequences</taxon>
        <taxon>metagenomes</taxon>
        <taxon>ecological metagenomes</taxon>
    </lineage>
</organism>
<sequence>GGVGKTTLIRRFSTGIFEEDIKMTIGADFSVKHVDIDGRKITLRIWDFAGEERFRVLLPAFAKGADGGIFMYDTTRYSSLGQIRDWLSIFEYFIAEDKVQIPIIMVGSKIDLEEKRSVPSKEAQELAKNFDLKGYFECSSKTGDKVEDIFKYIAKKIIENNDQIL</sequence>
<dbReference type="FunFam" id="3.40.50.300:FF:001447">
    <property type="entry name" value="Ras-related protein Rab-1B"/>
    <property type="match status" value="1"/>
</dbReference>
<name>A0A0F9G5Y9_9ZZZZ</name>
<proteinExistence type="predicted"/>
<dbReference type="CDD" id="cd00154">
    <property type="entry name" value="Rab"/>
    <property type="match status" value="1"/>
</dbReference>
<keyword evidence="1" id="KW-0547">Nucleotide-binding</keyword>
<evidence type="ECO:0000256" key="1">
    <source>
        <dbReference type="ARBA" id="ARBA00022741"/>
    </source>
</evidence>
<dbReference type="SMART" id="SM00174">
    <property type="entry name" value="RHO"/>
    <property type="match status" value="1"/>
</dbReference>
<dbReference type="InterPro" id="IPR005225">
    <property type="entry name" value="Small_GTP-bd"/>
</dbReference>
<dbReference type="PRINTS" id="PR00449">
    <property type="entry name" value="RASTRNSFRMNG"/>
</dbReference>
<reference evidence="3" key="1">
    <citation type="journal article" date="2015" name="Nature">
        <title>Complex archaea that bridge the gap between prokaryotes and eukaryotes.</title>
        <authorList>
            <person name="Spang A."/>
            <person name="Saw J.H."/>
            <person name="Jorgensen S.L."/>
            <person name="Zaremba-Niedzwiedzka K."/>
            <person name="Martijn J."/>
            <person name="Lind A.E."/>
            <person name="van Eijk R."/>
            <person name="Schleper C."/>
            <person name="Guy L."/>
            <person name="Ettema T.J."/>
        </authorList>
    </citation>
    <scope>NUCLEOTIDE SEQUENCE</scope>
</reference>
<feature type="non-terminal residue" evidence="3">
    <location>
        <position position="1"/>
    </location>
</feature>
<dbReference type="Pfam" id="PF00071">
    <property type="entry name" value="Ras"/>
    <property type="match status" value="1"/>
</dbReference>
<dbReference type="InterPro" id="IPR050227">
    <property type="entry name" value="Rab"/>
</dbReference>
<dbReference type="SMART" id="SM00175">
    <property type="entry name" value="RAB"/>
    <property type="match status" value="1"/>
</dbReference>